<gene>
    <name evidence="2" type="ORF">K443DRAFT_686526</name>
</gene>
<dbReference type="AlphaFoldDB" id="A0A0C9WS15"/>
<evidence type="ECO:0000313" key="3">
    <source>
        <dbReference type="Proteomes" id="UP000054477"/>
    </source>
</evidence>
<protein>
    <submittedName>
        <fullName evidence="2">Uncharacterized protein</fullName>
    </submittedName>
</protein>
<reference evidence="2 3" key="1">
    <citation type="submission" date="2014-04" db="EMBL/GenBank/DDBJ databases">
        <authorList>
            <consortium name="DOE Joint Genome Institute"/>
            <person name="Kuo A."/>
            <person name="Kohler A."/>
            <person name="Nagy L.G."/>
            <person name="Floudas D."/>
            <person name="Copeland A."/>
            <person name="Barry K.W."/>
            <person name="Cichocki N."/>
            <person name="Veneault-Fourrey C."/>
            <person name="LaButti K."/>
            <person name="Lindquist E.A."/>
            <person name="Lipzen A."/>
            <person name="Lundell T."/>
            <person name="Morin E."/>
            <person name="Murat C."/>
            <person name="Sun H."/>
            <person name="Tunlid A."/>
            <person name="Henrissat B."/>
            <person name="Grigoriev I.V."/>
            <person name="Hibbett D.S."/>
            <person name="Martin F."/>
            <person name="Nordberg H.P."/>
            <person name="Cantor M.N."/>
            <person name="Hua S.X."/>
        </authorList>
    </citation>
    <scope>NUCLEOTIDE SEQUENCE [LARGE SCALE GENOMIC DNA]</scope>
    <source>
        <strain evidence="2 3">LaAM-08-1</strain>
    </source>
</reference>
<dbReference type="HOGENOM" id="CLU_2352276_0_0_1"/>
<feature type="non-terminal residue" evidence="2">
    <location>
        <position position="1"/>
    </location>
</feature>
<feature type="non-terminal residue" evidence="2">
    <location>
        <position position="97"/>
    </location>
</feature>
<proteinExistence type="predicted"/>
<accession>A0A0C9WS15</accession>
<evidence type="ECO:0000313" key="2">
    <source>
        <dbReference type="EMBL" id="KIJ90773.1"/>
    </source>
</evidence>
<sequence length="97" mass="10698">VIPPIVRPTATPSYDMFTIYLLPLGSSMHQIGGLLYDYTLFSTPYLPPFIILALSSDLVAVIGLLCLILSIPLATSLVHLRSRLHFPLDPSFTWAVN</sequence>
<feature type="transmembrane region" description="Helical" evidence="1">
    <location>
        <begin position="49"/>
        <end position="74"/>
    </location>
</feature>
<dbReference type="STRING" id="1095629.A0A0C9WS15"/>
<name>A0A0C9WS15_9AGAR</name>
<keyword evidence="1" id="KW-0472">Membrane</keyword>
<dbReference type="EMBL" id="KN839114">
    <property type="protein sequence ID" value="KIJ90773.1"/>
    <property type="molecule type" value="Genomic_DNA"/>
</dbReference>
<dbReference type="Proteomes" id="UP000054477">
    <property type="component" value="Unassembled WGS sequence"/>
</dbReference>
<keyword evidence="3" id="KW-1185">Reference proteome</keyword>
<dbReference type="OrthoDB" id="6500128at2759"/>
<keyword evidence="1" id="KW-1133">Transmembrane helix</keyword>
<evidence type="ECO:0000256" key="1">
    <source>
        <dbReference type="SAM" id="Phobius"/>
    </source>
</evidence>
<reference evidence="3" key="2">
    <citation type="submission" date="2015-01" db="EMBL/GenBank/DDBJ databases">
        <title>Evolutionary Origins and Diversification of the Mycorrhizal Mutualists.</title>
        <authorList>
            <consortium name="DOE Joint Genome Institute"/>
            <consortium name="Mycorrhizal Genomics Consortium"/>
            <person name="Kohler A."/>
            <person name="Kuo A."/>
            <person name="Nagy L.G."/>
            <person name="Floudas D."/>
            <person name="Copeland A."/>
            <person name="Barry K.W."/>
            <person name="Cichocki N."/>
            <person name="Veneault-Fourrey C."/>
            <person name="LaButti K."/>
            <person name="Lindquist E.A."/>
            <person name="Lipzen A."/>
            <person name="Lundell T."/>
            <person name="Morin E."/>
            <person name="Murat C."/>
            <person name="Riley R."/>
            <person name="Ohm R."/>
            <person name="Sun H."/>
            <person name="Tunlid A."/>
            <person name="Henrissat B."/>
            <person name="Grigoriev I.V."/>
            <person name="Hibbett D.S."/>
            <person name="Martin F."/>
        </authorList>
    </citation>
    <scope>NUCLEOTIDE SEQUENCE [LARGE SCALE GENOMIC DNA]</scope>
    <source>
        <strain evidence="3">LaAM-08-1</strain>
    </source>
</reference>
<organism evidence="2 3">
    <name type="scientific">Laccaria amethystina LaAM-08-1</name>
    <dbReference type="NCBI Taxonomy" id="1095629"/>
    <lineage>
        <taxon>Eukaryota</taxon>
        <taxon>Fungi</taxon>
        <taxon>Dikarya</taxon>
        <taxon>Basidiomycota</taxon>
        <taxon>Agaricomycotina</taxon>
        <taxon>Agaricomycetes</taxon>
        <taxon>Agaricomycetidae</taxon>
        <taxon>Agaricales</taxon>
        <taxon>Agaricineae</taxon>
        <taxon>Hydnangiaceae</taxon>
        <taxon>Laccaria</taxon>
    </lineage>
</organism>
<keyword evidence="1" id="KW-0812">Transmembrane</keyword>